<reference evidence="1" key="1">
    <citation type="journal article" date="2021" name="PeerJ">
        <title>Extensive microbial diversity within the chicken gut microbiome revealed by metagenomics and culture.</title>
        <authorList>
            <person name="Gilroy R."/>
            <person name="Ravi A."/>
            <person name="Getino M."/>
            <person name="Pursley I."/>
            <person name="Horton D.L."/>
            <person name="Alikhan N.F."/>
            <person name="Baker D."/>
            <person name="Gharbi K."/>
            <person name="Hall N."/>
            <person name="Watson M."/>
            <person name="Adriaenssens E.M."/>
            <person name="Foster-Nyarko E."/>
            <person name="Jarju S."/>
            <person name="Secka A."/>
            <person name="Antonio M."/>
            <person name="Oren A."/>
            <person name="Chaudhuri R.R."/>
            <person name="La Ragione R."/>
            <person name="Hildebrand F."/>
            <person name="Pallen M.J."/>
        </authorList>
    </citation>
    <scope>NUCLEOTIDE SEQUENCE</scope>
    <source>
        <strain evidence="1">ChiHecec2B26-446</strain>
    </source>
</reference>
<dbReference type="AlphaFoldDB" id="A0A9D1PX89"/>
<evidence type="ECO:0000313" key="2">
    <source>
        <dbReference type="Proteomes" id="UP000886752"/>
    </source>
</evidence>
<gene>
    <name evidence="1" type="ORF">H9894_05200</name>
</gene>
<organism evidence="1 2">
    <name type="scientific">Candidatus Desulfovibrio intestinipullorum</name>
    <dbReference type="NCBI Taxonomy" id="2838536"/>
    <lineage>
        <taxon>Bacteria</taxon>
        <taxon>Pseudomonadati</taxon>
        <taxon>Thermodesulfobacteriota</taxon>
        <taxon>Desulfovibrionia</taxon>
        <taxon>Desulfovibrionales</taxon>
        <taxon>Desulfovibrionaceae</taxon>
        <taxon>Desulfovibrio</taxon>
    </lineage>
</organism>
<proteinExistence type="predicted"/>
<dbReference type="EMBL" id="DXHV01000055">
    <property type="protein sequence ID" value="HIW00570.1"/>
    <property type="molecule type" value="Genomic_DNA"/>
</dbReference>
<dbReference type="Proteomes" id="UP000886752">
    <property type="component" value="Unassembled WGS sequence"/>
</dbReference>
<protein>
    <submittedName>
        <fullName evidence="1">Uncharacterized protein</fullName>
    </submittedName>
</protein>
<comment type="caution">
    <text evidence="1">The sequence shown here is derived from an EMBL/GenBank/DDBJ whole genome shotgun (WGS) entry which is preliminary data.</text>
</comment>
<name>A0A9D1PX89_9BACT</name>
<accession>A0A9D1PX89</accession>
<sequence>MRDATLQAEGVLSGWSGWQETGSRAPQKPVPKDLCPCAQVRAFQEKPFAKSEISENPPSCLAQNLRFSQKKVTQMPFFSVLLVSQIFHL</sequence>
<reference evidence="1" key="2">
    <citation type="submission" date="2021-04" db="EMBL/GenBank/DDBJ databases">
        <authorList>
            <person name="Gilroy R."/>
        </authorList>
    </citation>
    <scope>NUCLEOTIDE SEQUENCE</scope>
    <source>
        <strain evidence="1">ChiHecec2B26-446</strain>
    </source>
</reference>
<evidence type="ECO:0000313" key="1">
    <source>
        <dbReference type="EMBL" id="HIW00570.1"/>
    </source>
</evidence>